<evidence type="ECO:0000313" key="2">
    <source>
        <dbReference type="EMBL" id="MCX2972294.1"/>
    </source>
</evidence>
<dbReference type="RefSeq" id="WP_279251328.1">
    <property type="nucleotide sequence ID" value="NZ_SHNP01000001.1"/>
</dbReference>
<sequence length="192" mass="21747">MFSRSLSLTGIASILMILQACGQTPEKPAVPASEQVPEITLNLPADAGCTCVEPVVRDYTFLDKGFAALADGDYEGAIEYFERYRRLDSSAEANWEAGIAVTFIKSLEESPFFDPRGARRSYRDLYTQNWQSMEVHQQTLLLQQALENFRLMHRRQVDVERSNAVLKEDLEKRDEAIKRLRELTLGQKGAAQ</sequence>
<protein>
    <recommendedName>
        <fullName evidence="4">Outer membrane lipoprotein BamD-like domain-containing protein</fullName>
    </recommendedName>
</protein>
<evidence type="ECO:0000256" key="1">
    <source>
        <dbReference type="SAM" id="SignalP"/>
    </source>
</evidence>
<evidence type="ECO:0000313" key="3">
    <source>
        <dbReference type="Proteomes" id="UP001143307"/>
    </source>
</evidence>
<dbReference type="EMBL" id="SHNP01000001">
    <property type="protein sequence ID" value="MCX2972294.1"/>
    <property type="molecule type" value="Genomic_DNA"/>
</dbReference>
<evidence type="ECO:0008006" key="4">
    <source>
        <dbReference type="Google" id="ProtNLM"/>
    </source>
</evidence>
<organism evidence="2 3">
    <name type="scientific">Candidatus Seongchinamella marina</name>
    <dbReference type="NCBI Taxonomy" id="2518990"/>
    <lineage>
        <taxon>Bacteria</taxon>
        <taxon>Pseudomonadati</taxon>
        <taxon>Pseudomonadota</taxon>
        <taxon>Gammaproteobacteria</taxon>
        <taxon>Cellvibrionales</taxon>
        <taxon>Halieaceae</taxon>
        <taxon>Seongchinamella</taxon>
    </lineage>
</organism>
<feature type="signal peptide" evidence="1">
    <location>
        <begin position="1"/>
        <end position="22"/>
    </location>
</feature>
<reference evidence="2" key="1">
    <citation type="submission" date="2019-02" db="EMBL/GenBank/DDBJ databases">
        <authorList>
            <person name="Li S.-H."/>
        </authorList>
    </citation>
    <scope>NUCLEOTIDE SEQUENCE</scope>
    <source>
        <strain evidence="2">IMCC8485</strain>
    </source>
</reference>
<keyword evidence="1" id="KW-0732">Signal</keyword>
<dbReference type="Proteomes" id="UP001143307">
    <property type="component" value="Unassembled WGS sequence"/>
</dbReference>
<dbReference type="PROSITE" id="PS51257">
    <property type="entry name" value="PROKAR_LIPOPROTEIN"/>
    <property type="match status" value="1"/>
</dbReference>
<name>A0ABT3SQQ0_9GAMM</name>
<accession>A0ABT3SQQ0</accession>
<keyword evidence="3" id="KW-1185">Reference proteome</keyword>
<proteinExistence type="predicted"/>
<feature type="chain" id="PRO_5045525281" description="Outer membrane lipoprotein BamD-like domain-containing protein" evidence="1">
    <location>
        <begin position="23"/>
        <end position="192"/>
    </location>
</feature>
<gene>
    <name evidence="2" type="ORF">EYC87_01670</name>
</gene>
<comment type="caution">
    <text evidence="2">The sequence shown here is derived from an EMBL/GenBank/DDBJ whole genome shotgun (WGS) entry which is preliminary data.</text>
</comment>